<dbReference type="EMBL" id="JACSDY010000011">
    <property type="protein sequence ID" value="KAF7415610.1"/>
    <property type="molecule type" value="Genomic_DNA"/>
</dbReference>
<dbReference type="AlphaFoldDB" id="A0A834NQR6"/>
<protein>
    <recommendedName>
        <fullName evidence="4">Transmembrane protein</fullName>
    </recommendedName>
</protein>
<evidence type="ECO:0000256" key="1">
    <source>
        <dbReference type="SAM" id="Phobius"/>
    </source>
</evidence>
<keyword evidence="1" id="KW-0472">Membrane</keyword>
<accession>A0A834NQR6</accession>
<reference evidence="2" key="1">
    <citation type="journal article" date="2020" name="G3 (Bethesda)">
        <title>High-Quality Assemblies for Three Invasive Social Wasps from the &lt;i&gt;Vespula&lt;/i&gt; Genus.</title>
        <authorList>
            <person name="Harrop T.W.R."/>
            <person name="Guhlin J."/>
            <person name="McLaughlin G.M."/>
            <person name="Permina E."/>
            <person name="Stockwell P."/>
            <person name="Gilligan J."/>
            <person name="Le Lec M.F."/>
            <person name="Gruber M.A.M."/>
            <person name="Quinn O."/>
            <person name="Lovegrove M."/>
            <person name="Duncan E.J."/>
            <person name="Remnant E.J."/>
            <person name="Van Eeckhoven J."/>
            <person name="Graham B."/>
            <person name="Knapp R.A."/>
            <person name="Langford K.W."/>
            <person name="Kronenberg Z."/>
            <person name="Press M.O."/>
            <person name="Eacker S.M."/>
            <person name="Wilson-Rankin E.E."/>
            <person name="Purcell J."/>
            <person name="Lester P.J."/>
            <person name="Dearden P.K."/>
        </authorList>
    </citation>
    <scope>NUCLEOTIDE SEQUENCE</scope>
    <source>
        <strain evidence="2">Volc-1</strain>
    </source>
</reference>
<gene>
    <name evidence="2" type="ORF">H0235_012202</name>
</gene>
<evidence type="ECO:0008006" key="4">
    <source>
        <dbReference type="Google" id="ProtNLM"/>
    </source>
</evidence>
<name>A0A834NQR6_VESPE</name>
<keyword evidence="1" id="KW-0812">Transmembrane</keyword>
<dbReference type="Proteomes" id="UP000600918">
    <property type="component" value="Unassembled WGS sequence"/>
</dbReference>
<evidence type="ECO:0000313" key="3">
    <source>
        <dbReference type="Proteomes" id="UP000600918"/>
    </source>
</evidence>
<keyword evidence="1" id="KW-1133">Transmembrane helix</keyword>
<comment type="caution">
    <text evidence="2">The sequence shown here is derived from an EMBL/GenBank/DDBJ whole genome shotgun (WGS) entry which is preliminary data.</text>
</comment>
<feature type="transmembrane region" description="Helical" evidence="1">
    <location>
        <begin position="63"/>
        <end position="82"/>
    </location>
</feature>
<proteinExistence type="predicted"/>
<evidence type="ECO:0000313" key="2">
    <source>
        <dbReference type="EMBL" id="KAF7415610.1"/>
    </source>
</evidence>
<sequence>MNEDYVDAEAGVIKSQKQPLLLTPWTNLSSWVLDVLAPIPPVSTVTSDGSLPLDHHQTHKPPFLYPPPVIVLVYSVICGFYWSSTTSSSSTYFPSTLFSSTFRLFLYSLSRILAPLVACSI</sequence>
<organism evidence="2 3">
    <name type="scientific">Vespula pensylvanica</name>
    <name type="common">Western yellow jacket</name>
    <name type="synonym">Wasp</name>
    <dbReference type="NCBI Taxonomy" id="30213"/>
    <lineage>
        <taxon>Eukaryota</taxon>
        <taxon>Metazoa</taxon>
        <taxon>Ecdysozoa</taxon>
        <taxon>Arthropoda</taxon>
        <taxon>Hexapoda</taxon>
        <taxon>Insecta</taxon>
        <taxon>Pterygota</taxon>
        <taxon>Neoptera</taxon>
        <taxon>Endopterygota</taxon>
        <taxon>Hymenoptera</taxon>
        <taxon>Apocrita</taxon>
        <taxon>Aculeata</taxon>
        <taxon>Vespoidea</taxon>
        <taxon>Vespidae</taxon>
        <taxon>Vespinae</taxon>
        <taxon>Vespula</taxon>
    </lineage>
</organism>
<keyword evidence="3" id="KW-1185">Reference proteome</keyword>